<dbReference type="EMBL" id="JANUGW010000017">
    <property type="protein sequence ID" value="MCS0584005.1"/>
    <property type="molecule type" value="Genomic_DNA"/>
</dbReference>
<dbReference type="InterPro" id="IPR044144">
    <property type="entry name" value="SAF_UxaA/GarD"/>
</dbReference>
<gene>
    <name evidence="3" type="ORF">NX784_20620</name>
</gene>
<dbReference type="Pfam" id="PF08666">
    <property type="entry name" value="SAF"/>
    <property type="match status" value="1"/>
</dbReference>
<dbReference type="Proteomes" id="UP001204151">
    <property type="component" value="Unassembled WGS sequence"/>
</dbReference>
<evidence type="ECO:0000313" key="4">
    <source>
        <dbReference type="Proteomes" id="UP001204151"/>
    </source>
</evidence>
<evidence type="ECO:0000313" key="3">
    <source>
        <dbReference type="EMBL" id="MCS0584005.1"/>
    </source>
</evidence>
<reference evidence="3 4" key="1">
    <citation type="submission" date="2022-08" db="EMBL/GenBank/DDBJ databases">
        <title>Reclassification of Massilia species as members of the genera Telluria, Duganella, Pseudoduganella, Mokoshia gen. nov. and Zemynaea gen. nov. using orthogonal and non-orthogonal genome-based approaches.</title>
        <authorList>
            <person name="Bowman J.P."/>
        </authorList>
    </citation>
    <scope>NUCLEOTIDE SEQUENCE [LARGE SCALE GENOMIC DNA]</scope>
    <source>
        <strain evidence="3 4">JCM 31316</strain>
    </source>
</reference>
<organism evidence="3 4">
    <name type="scientific">Massilia pinisoli</name>
    <dbReference type="NCBI Taxonomy" id="1772194"/>
    <lineage>
        <taxon>Bacteria</taxon>
        <taxon>Pseudomonadati</taxon>
        <taxon>Pseudomonadota</taxon>
        <taxon>Betaproteobacteria</taxon>
        <taxon>Burkholderiales</taxon>
        <taxon>Oxalobacteraceae</taxon>
        <taxon>Telluria group</taxon>
        <taxon>Massilia</taxon>
    </lineage>
</organism>
<keyword evidence="4" id="KW-1185">Reference proteome</keyword>
<dbReference type="InterPro" id="IPR052172">
    <property type="entry name" value="UxaA_altronate/galactarate_dh"/>
</dbReference>
<name>A0ABT1ZVV9_9BURK</name>
<dbReference type="CDD" id="cd11613">
    <property type="entry name" value="SAF_AH_GD"/>
    <property type="match status" value="1"/>
</dbReference>
<comment type="caution">
    <text evidence="3">The sequence shown here is derived from an EMBL/GenBank/DDBJ whole genome shotgun (WGS) entry which is preliminary data.</text>
</comment>
<accession>A0ABT1ZVV9</accession>
<dbReference type="InterPro" id="IPR013974">
    <property type="entry name" value="SAF"/>
</dbReference>
<dbReference type="Gene3D" id="2.30.130.110">
    <property type="match status" value="1"/>
</dbReference>
<proteinExistence type="predicted"/>
<keyword evidence="1" id="KW-0456">Lyase</keyword>
<protein>
    <submittedName>
        <fullName evidence="3">UxaA family hydrolase</fullName>
    </submittedName>
</protein>
<dbReference type="SMART" id="SM00858">
    <property type="entry name" value="SAF"/>
    <property type="match status" value="1"/>
</dbReference>
<evidence type="ECO:0000256" key="1">
    <source>
        <dbReference type="ARBA" id="ARBA00023239"/>
    </source>
</evidence>
<evidence type="ECO:0000259" key="2">
    <source>
        <dbReference type="SMART" id="SM00858"/>
    </source>
</evidence>
<dbReference type="RefSeq" id="WP_258818565.1">
    <property type="nucleotide sequence ID" value="NZ_JANUGW010000017.1"/>
</dbReference>
<dbReference type="GO" id="GO:0016787">
    <property type="term" value="F:hydrolase activity"/>
    <property type="evidence" value="ECO:0007669"/>
    <property type="project" value="UniProtKB-KW"/>
</dbReference>
<sequence>MSSTTPAQGHAGHLLLMSREDNCLIARVDLKAGDVVAIDDRSVSLPGDVRMGHKVARRDLAPGEKILRYGAIIGTATAPIAIGAHIHTHNLESDYIPTYTLDQDGHHFIGSKAS</sequence>
<feature type="domain" description="SAF" evidence="2">
    <location>
        <begin position="21"/>
        <end position="92"/>
    </location>
</feature>
<dbReference type="PANTHER" id="PTHR30536">
    <property type="entry name" value="ALTRONATE/GALACTARATE DEHYDRATASE"/>
    <property type="match status" value="1"/>
</dbReference>
<dbReference type="PANTHER" id="PTHR30536:SF5">
    <property type="entry name" value="ALTRONATE DEHYDRATASE"/>
    <property type="match status" value="1"/>
</dbReference>
<keyword evidence="3" id="KW-0378">Hydrolase</keyword>